<keyword evidence="9" id="KW-1185">Reference proteome</keyword>
<feature type="transmembrane region" description="Helical" evidence="6">
    <location>
        <begin position="430"/>
        <end position="449"/>
    </location>
</feature>
<protein>
    <recommendedName>
        <fullName evidence="7">Major facilitator superfamily (MFS) profile domain-containing protein</fullName>
    </recommendedName>
</protein>
<evidence type="ECO:0000256" key="6">
    <source>
        <dbReference type="SAM" id="Phobius"/>
    </source>
</evidence>
<feature type="transmembrane region" description="Helical" evidence="6">
    <location>
        <begin position="394"/>
        <end position="418"/>
    </location>
</feature>
<keyword evidence="3 6" id="KW-1133">Transmembrane helix</keyword>
<comment type="subcellular location">
    <subcellularLocation>
        <location evidence="1">Membrane</location>
        <topology evidence="1">Multi-pass membrane protein</topology>
    </subcellularLocation>
</comment>
<accession>A0ABR3I468</accession>
<dbReference type="PROSITE" id="PS50850">
    <property type="entry name" value="MFS"/>
    <property type="match status" value="1"/>
</dbReference>
<dbReference type="SUPFAM" id="SSF103473">
    <property type="entry name" value="MFS general substrate transporter"/>
    <property type="match status" value="1"/>
</dbReference>
<sequence>MVTEKEKGCDHVPSDAGKKTYGIGIRHLQMASMTMVVIALMGARASMGIAVLAMSDEKRRNDTGIEIYEWDKKTQSLILSSFFWGYVIMQIPAGILAKNFGGKPILLFALVANMAICTLVPTLAAMGGWILVCMCRMGMGLTQACLFPASHTLLGQWLPDNERTSYTGIVYGGIQLGTIITMPVCGLLAGTALGWKMIFYGFAGFLFVVAVMWYWCAASSPREHRMISKEERQYIEAGLNVSDSKRPPTPWKTILRSIPMWVLLAPHFGFVAAFTVFFVDMPTYMEKGLKISLRNSALLSGLPYVGMWAGTMFSSFLSEKIINKGWLSITASRKLFQSLALGGDAIGLIVLGYLGSESQVLAIATLIFIMTLLGFSSAGVIINELDLAPNYGGVICALLNFLANFASILMPISISYILNNDSSDVSRWRIVFLIMAAVCVSTMIVHILFGTSERQEWDDPNFLIKKTADPEEVKPVLKKQEHNEEPRTKAIKQ</sequence>
<evidence type="ECO:0000259" key="7">
    <source>
        <dbReference type="PROSITE" id="PS50850"/>
    </source>
</evidence>
<evidence type="ECO:0000313" key="8">
    <source>
        <dbReference type="EMBL" id="KAL0883518.1"/>
    </source>
</evidence>
<feature type="transmembrane region" description="Helical" evidence="6">
    <location>
        <begin position="105"/>
        <end position="132"/>
    </location>
</feature>
<dbReference type="Pfam" id="PF07690">
    <property type="entry name" value="MFS_1"/>
    <property type="match status" value="1"/>
</dbReference>
<keyword evidence="4 6" id="KW-0472">Membrane</keyword>
<feature type="transmembrane region" description="Helical" evidence="6">
    <location>
        <begin position="197"/>
        <end position="216"/>
    </location>
</feature>
<dbReference type="PANTHER" id="PTHR11662:SF280">
    <property type="entry name" value="FI21844P1-RELATED"/>
    <property type="match status" value="1"/>
</dbReference>
<feature type="transmembrane region" description="Helical" evidence="6">
    <location>
        <begin position="298"/>
        <end position="317"/>
    </location>
</feature>
<reference evidence="8 9" key="1">
    <citation type="submission" date="2024-06" db="EMBL/GenBank/DDBJ databases">
        <title>A chromosome-level genome assembly of beet webworm, Loxostege sticticalis.</title>
        <authorList>
            <person name="Zhang Y."/>
        </authorList>
    </citation>
    <scope>NUCLEOTIDE SEQUENCE [LARGE SCALE GENOMIC DNA]</scope>
    <source>
        <strain evidence="8">AQ026</strain>
        <tissue evidence="8">Whole body</tissue>
    </source>
</reference>
<dbReference type="InterPro" id="IPR020846">
    <property type="entry name" value="MFS_dom"/>
</dbReference>
<feature type="transmembrane region" description="Helical" evidence="6">
    <location>
        <begin position="338"/>
        <end position="355"/>
    </location>
</feature>
<feature type="transmembrane region" description="Helical" evidence="6">
    <location>
        <begin position="361"/>
        <end position="382"/>
    </location>
</feature>
<dbReference type="PANTHER" id="PTHR11662">
    <property type="entry name" value="SOLUTE CARRIER FAMILY 17"/>
    <property type="match status" value="1"/>
</dbReference>
<dbReference type="EMBL" id="JBEUOH010000009">
    <property type="protein sequence ID" value="KAL0883518.1"/>
    <property type="molecule type" value="Genomic_DNA"/>
</dbReference>
<feature type="transmembrane region" description="Helical" evidence="6">
    <location>
        <begin position="258"/>
        <end position="278"/>
    </location>
</feature>
<evidence type="ECO:0000256" key="4">
    <source>
        <dbReference type="ARBA" id="ARBA00023136"/>
    </source>
</evidence>
<feature type="transmembrane region" description="Helical" evidence="6">
    <location>
        <begin position="35"/>
        <end position="55"/>
    </location>
</feature>
<dbReference type="Proteomes" id="UP001549920">
    <property type="component" value="Unassembled WGS sequence"/>
</dbReference>
<proteinExistence type="predicted"/>
<dbReference type="InterPro" id="IPR011701">
    <property type="entry name" value="MFS"/>
</dbReference>
<evidence type="ECO:0000256" key="5">
    <source>
        <dbReference type="SAM" id="MobiDB-lite"/>
    </source>
</evidence>
<keyword evidence="2 6" id="KW-0812">Transmembrane</keyword>
<evidence type="ECO:0000256" key="2">
    <source>
        <dbReference type="ARBA" id="ARBA00022692"/>
    </source>
</evidence>
<name>A0ABR3I468_LOXSC</name>
<gene>
    <name evidence="8" type="ORF">ABMA27_016883</name>
</gene>
<dbReference type="InterPro" id="IPR036259">
    <property type="entry name" value="MFS_trans_sf"/>
</dbReference>
<evidence type="ECO:0000256" key="3">
    <source>
        <dbReference type="ARBA" id="ARBA00022989"/>
    </source>
</evidence>
<feature type="region of interest" description="Disordered" evidence="5">
    <location>
        <begin position="473"/>
        <end position="493"/>
    </location>
</feature>
<organism evidence="8 9">
    <name type="scientific">Loxostege sticticalis</name>
    <name type="common">Beet webworm moth</name>
    <dbReference type="NCBI Taxonomy" id="481309"/>
    <lineage>
        <taxon>Eukaryota</taxon>
        <taxon>Metazoa</taxon>
        <taxon>Ecdysozoa</taxon>
        <taxon>Arthropoda</taxon>
        <taxon>Hexapoda</taxon>
        <taxon>Insecta</taxon>
        <taxon>Pterygota</taxon>
        <taxon>Neoptera</taxon>
        <taxon>Endopterygota</taxon>
        <taxon>Lepidoptera</taxon>
        <taxon>Glossata</taxon>
        <taxon>Ditrysia</taxon>
        <taxon>Pyraloidea</taxon>
        <taxon>Crambidae</taxon>
        <taxon>Pyraustinae</taxon>
        <taxon>Loxostege</taxon>
    </lineage>
</organism>
<dbReference type="Gene3D" id="1.20.1250.20">
    <property type="entry name" value="MFS general substrate transporter like domains"/>
    <property type="match status" value="2"/>
</dbReference>
<dbReference type="InterPro" id="IPR050382">
    <property type="entry name" value="MFS_Na/Anion_cotransporter"/>
</dbReference>
<feature type="domain" description="Major facilitator superfamily (MFS) profile" evidence="7">
    <location>
        <begin position="34"/>
        <end position="454"/>
    </location>
</feature>
<comment type="caution">
    <text evidence="8">The sequence shown here is derived from an EMBL/GenBank/DDBJ whole genome shotgun (WGS) entry which is preliminary data.</text>
</comment>
<evidence type="ECO:0000256" key="1">
    <source>
        <dbReference type="ARBA" id="ARBA00004141"/>
    </source>
</evidence>
<feature type="transmembrane region" description="Helical" evidence="6">
    <location>
        <begin position="169"/>
        <end position="191"/>
    </location>
</feature>
<evidence type="ECO:0000313" key="9">
    <source>
        <dbReference type="Proteomes" id="UP001549920"/>
    </source>
</evidence>
<feature type="transmembrane region" description="Helical" evidence="6">
    <location>
        <begin position="76"/>
        <end position="93"/>
    </location>
</feature>